<evidence type="ECO:0000256" key="1">
    <source>
        <dbReference type="SAM" id="Phobius"/>
    </source>
</evidence>
<dbReference type="OrthoDB" id="10010954at2759"/>
<feature type="transmembrane region" description="Helical" evidence="1">
    <location>
        <begin position="115"/>
        <end position="133"/>
    </location>
</feature>
<keyword evidence="3" id="KW-1185">Reference proteome</keyword>
<feature type="transmembrane region" description="Helical" evidence="1">
    <location>
        <begin position="172"/>
        <end position="198"/>
    </location>
</feature>
<feature type="transmembrane region" description="Helical" evidence="1">
    <location>
        <begin position="210"/>
        <end position="233"/>
    </location>
</feature>
<feature type="transmembrane region" description="Helical" evidence="1">
    <location>
        <begin position="23"/>
        <end position="45"/>
    </location>
</feature>
<feature type="transmembrane region" description="Helical" evidence="1">
    <location>
        <begin position="245"/>
        <end position="266"/>
    </location>
</feature>
<reference evidence="2" key="1">
    <citation type="journal article" date="2020" name="Stud. Mycol.">
        <title>101 Dothideomycetes genomes: a test case for predicting lifestyles and emergence of pathogens.</title>
        <authorList>
            <person name="Haridas S."/>
            <person name="Albert R."/>
            <person name="Binder M."/>
            <person name="Bloem J."/>
            <person name="Labutti K."/>
            <person name="Salamov A."/>
            <person name="Andreopoulos B."/>
            <person name="Baker S."/>
            <person name="Barry K."/>
            <person name="Bills G."/>
            <person name="Bluhm B."/>
            <person name="Cannon C."/>
            <person name="Castanera R."/>
            <person name="Culley D."/>
            <person name="Daum C."/>
            <person name="Ezra D."/>
            <person name="Gonzalez J."/>
            <person name="Henrissat B."/>
            <person name="Kuo A."/>
            <person name="Liang C."/>
            <person name="Lipzen A."/>
            <person name="Lutzoni F."/>
            <person name="Magnuson J."/>
            <person name="Mondo S."/>
            <person name="Nolan M."/>
            <person name="Ohm R."/>
            <person name="Pangilinan J."/>
            <person name="Park H.-J."/>
            <person name="Ramirez L."/>
            <person name="Alfaro M."/>
            <person name="Sun H."/>
            <person name="Tritt A."/>
            <person name="Yoshinaga Y."/>
            <person name="Zwiers L.-H."/>
            <person name="Turgeon B."/>
            <person name="Goodwin S."/>
            <person name="Spatafora J."/>
            <person name="Crous P."/>
            <person name="Grigoriev I."/>
        </authorList>
    </citation>
    <scope>NUCLEOTIDE SEQUENCE</scope>
    <source>
        <strain evidence="2">CBS 260.36</strain>
    </source>
</reference>
<dbReference type="EMBL" id="ML996092">
    <property type="protein sequence ID" value="KAF2148680.1"/>
    <property type="molecule type" value="Genomic_DNA"/>
</dbReference>
<sequence length="292" mass="33531">MTNIQKHLEAHFSRMGDQPISKLLPYAGLITVVTCVVIFMFRFYLIEPFARKYYRERYTCLDEVQRRSFINHHVAGSIKIFLVIFAAYPFIAVMSGSKTLHSPVSHHSKVTVGDLLLITDEVFCAMYIFELFYRTQVSYISAAHHIGAMVIAQSATVLALDPEHRADANIEFVLCLLWGFFDVVAEFWPHLAIIVYRLCPSDHRKLQRIFFLSLCMELAGTTVETITVMAIFGSLWSRWTLAFKVITPILHVLFSLAQLWGARVFWNMYLHQKKLARNAELEKTNSKGSSNV</sequence>
<accession>A0A9P4MCF1</accession>
<feature type="transmembrane region" description="Helical" evidence="1">
    <location>
        <begin position="74"/>
        <end position="95"/>
    </location>
</feature>
<organism evidence="2 3">
    <name type="scientific">Myriangium duriaei CBS 260.36</name>
    <dbReference type="NCBI Taxonomy" id="1168546"/>
    <lineage>
        <taxon>Eukaryota</taxon>
        <taxon>Fungi</taxon>
        <taxon>Dikarya</taxon>
        <taxon>Ascomycota</taxon>
        <taxon>Pezizomycotina</taxon>
        <taxon>Dothideomycetes</taxon>
        <taxon>Dothideomycetidae</taxon>
        <taxon>Myriangiales</taxon>
        <taxon>Myriangiaceae</taxon>
        <taxon>Myriangium</taxon>
    </lineage>
</organism>
<keyword evidence="1" id="KW-0472">Membrane</keyword>
<evidence type="ECO:0000313" key="2">
    <source>
        <dbReference type="EMBL" id="KAF2148680.1"/>
    </source>
</evidence>
<dbReference type="Proteomes" id="UP000799439">
    <property type="component" value="Unassembled WGS sequence"/>
</dbReference>
<comment type="caution">
    <text evidence="2">The sequence shown here is derived from an EMBL/GenBank/DDBJ whole genome shotgun (WGS) entry which is preliminary data.</text>
</comment>
<keyword evidence="1" id="KW-0812">Transmembrane</keyword>
<gene>
    <name evidence="2" type="ORF">K461DRAFT_271307</name>
</gene>
<proteinExistence type="predicted"/>
<feature type="transmembrane region" description="Helical" evidence="1">
    <location>
        <begin position="140"/>
        <end position="160"/>
    </location>
</feature>
<dbReference type="AlphaFoldDB" id="A0A9P4MCF1"/>
<keyword evidence="1" id="KW-1133">Transmembrane helix</keyword>
<evidence type="ECO:0000313" key="3">
    <source>
        <dbReference type="Proteomes" id="UP000799439"/>
    </source>
</evidence>
<protein>
    <recommendedName>
        <fullName evidence="4">TLC domain-containing protein</fullName>
    </recommendedName>
</protein>
<name>A0A9P4MCF1_9PEZI</name>
<evidence type="ECO:0008006" key="4">
    <source>
        <dbReference type="Google" id="ProtNLM"/>
    </source>
</evidence>